<protein>
    <submittedName>
        <fullName evidence="2">Putative lipocalin-2 15 lipocalin</fullName>
    </submittedName>
</protein>
<evidence type="ECO:0000313" key="2">
    <source>
        <dbReference type="EMBL" id="JAP65925.1"/>
    </source>
</evidence>
<dbReference type="SUPFAM" id="SSF50814">
    <property type="entry name" value="Lipocalins"/>
    <property type="match status" value="1"/>
</dbReference>
<feature type="signal peptide" evidence="1">
    <location>
        <begin position="1"/>
        <end position="25"/>
    </location>
</feature>
<organism evidence="2">
    <name type="scientific">Hyalomma excavatum</name>
    <dbReference type="NCBI Taxonomy" id="257692"/>
    <lineage>
        <taxon>Eukaryota</taxon>
        <taxon>Metazoa</taxon>
        <taxon>Ecdysozoa</taxon>
        <taxon>Arthropoda</taxon>
        <taxon>Chelicerata</taxon>
        <taxon>Arachnida</taxon>
        <taxon>Acari</taxon>
        <taxon>Parasitiformes</taxon>
        <taxon>Ixodida</taxon>
        <taxon>Ixodoidea</taxon>
        <taxon>Ixodidae</taxon>
        <taxon>Hyalomminae</taxon>
        <taxon>Hyalomma</taxon>
    </lineage>
</organism>
<dbReference type="AlphaFoldDB" id="A0A131XI84"/>
<accession>A0A131XI84</accession>
<feature type="chain" id="PRO_5007283817" evidence="1">
    <location>
        <begin position="26"/>
        <end position="189"/>
    </location>
</feature>
<dbReference type="Gene3D" id="2.40.128.20">
    <property type="match status" value="1"/>
</dbReference>
<proteinExistence type="evidence at transcript level"/>
<dbReference type="EMBL" id="GEFH01002656">
    <property type="protein sequence ID" value="JAP65925.1"/>
    <property type="molecule type" value="mRNA"/>
</dbReference>
<name>A0A131XI84_9ACAR</name>
<sequence length="189" mass="22310">IIMNTYVCTTTIPLAVVSLLFSAGADRGKPGSVDSLYRVLNTKEKIWLYERNRGNEHHKCLYWLKQDLTEEKYTFTEFYVDSSRMQRTTLSARLSSEDLNATLKVRGKSEDGYDITYTLVESTKDNECFILYIWPNNQGNWRGRCELFIWDDALKRNLGECLYLYTIYCGHRWEIPQVLYDNECPYKYL</sequence>
<keyword evidence="1" id="KW-0732">Signal</keyword>
<evidence type="ECO:0000256" key="1">
    <source>
        <dbReference type="SAM" id="SignalP"/>
    </source>
</evidence>
<dbReference type="InterPro" id="IPR012674">
    <property type="entry name" value="Calycin"/>
</dbReference>
<feature type="non-terminal residue" evidence="2">
    <location>
        <position position="1"/>
    </location>
</feature>
<reference evidence="2" key="1">
    <citation type="journal article" date="2017" name="Ticks Tick Borne Dis.">
        <title>An insight into the sialome of Hyalomma excavatum.</title>
        <authorList>
            <person name="Ribeiro J.M."/>
            <person name="Slovak M."/>
            <person name="Francischetti I.M."/>
        </authorList>
    </citation>
    <scope>NUCLEOTIDE SEQUENCE</scope>
    <source>
        <strain evidence="2">Samish</strain>
        <tissue evidence="2">Salivary glands</tissue>
    </source>
</reference>